<comment type="catalytic activity">
    <reaction evidence="1">
        <text>Endohydrolysis of (1-&gt;4)-beta-D-xylosidic linkages in xylans.</text>
        <dbReference type="EC" id="3.2.1.8"/>
    </reaction>
</comment>
<dbReference type="RefSeq" id="WP_168881817.1">
    <property type="nucleotide sequence ID" value="NZ_JABAIL010000002.1"/>
</dbReference>
<evidence type="ECO:0000256" key="3">
    <source>
        <dbReference type="ARBA" id="ARBA00012590"/>
    </source>
</evidence>
<keyword evidence="6 11" id="KW-0378">Hydrolase</keyword>
<comment type="similarity">
    <text evidence="2">Belongs to the glycosyl hydrolase 10 (cellulase F) family.</text>
</comment>
<evidence type="ECO:0000256" key="7">
    <source>
        <dbReference type="ARBA" id="ARBA00023277"/>
    </source>
</evidence>
<sequence length="462" mass="53720">MKRTILYLLFFVSFIQIEAQEKEIISKTTSINTVESKLVVRPFSLKNGRKIRAQIFSYNKKTKIVALRKVDLKIINKELSEFSKEDKQFILEWVNLNKSFTSPKGRRYKEIIEDKYPNNNVFVGATSGFLEATGPISQLLSSEFRYITPANEFKQTHIHPEPGVWNWDFPDGWIEFAEKNNQLVRIHGPISPQCSKWAMNDERKPEELEQNLQEFMTALCRRYNGKKNVVWMDVVNETVNPDGTWKQAMPGITWEVPWEKMGYIKTPATFKHLGDSIPKYIVQAFQIANKEAPDIKLVLNQHLGMEESAWNKVKDMVLYLRSIGLRVDGIGWQAHIKLIKDDPSQWETNSVNTKELSELISWAHQNDLEFHVTENNIHVKPENENKVEEQAPIFSGIVKTLLEHRHTGVVTWNIWSIQNTDHTRARIPKVKIGLWNRQLEPTQSYYEVQKLLENPPVLPNEG</sequence>
<evidence type="ECO:0000313" key="12">
    <source>
        <dbReference type="Proteomes" id="UP000585050"/>
    </source>
</evidence>
<evidence type="ECO:0000256" key="9">
    <source>
        <dbReference type="ARBA" id="ARBA00023326"/>
    </source>
</evidence>
<dbReference type="PANTHER" id="PTHR31490:SF88">
    <property type="entry name" value="BETA-XYLANASE"/>
    <property type="match status" value="1"/>
</dbReference>
<keyword evidence="8 11" id="KW-0326">Glycosidase</keyword>
<keyword evidence="7" id="KW-0119">Carbohydrate metabolism</keyword>
<reference evidence="11 12" key="1">
    <citation type="submission" date="2020-04" db="EMBL/GenBank/DDBJ databases">
        <title>Flammeovirga sp. SR4, a novel species isolated from seawater.</title>
        <authorList>
            <person name="Wang X."/>
        </authorList>
    </citation>
    <scope>NUCLEOTIDE SEQUENCE [LARGE SCALE GENOMIC DNA]</scope>
    <source>
        <strain evidence="11 12">SR4</strain>
    </source>
</reference>
<evidence type="ECO:0000256" key="4">
    <source>
        <dbReference type="ARBA" id="ARBA00022651"/>
    </source>
</evidence>
<dbReference type="Pfam" id="PF00331">
    <property type="entry name" value="Glyco_hydro_10"/>
    <property type="match status" value="1"/>
</dbReference>
<dbReference type="PANTHER" id="PTHR31490">
    <property type="entry name" value="GLYCOSYL HYDROLASE"/>
    <property type="match status" value="1"/>
</dbReference>
<name>A0A7X8SJ75_9BACT</name>
<dbReference type="PROSITE" id="PS51760">
    <property type="entry name" value="GH10_2"/>
    <property type="match status" value="1"/>
</dbReference>
<accession>A0A7X8SJ75</accession>
<dbReference type="InterPro" id="IPR044846">
    <property type="entry name" value="GH10"/>
</dbReference>
<keyword evidence="9" id="KW-0624">Polysaccharide degradation</keyword>
<dbReference type="SMART" id="SM00633">
    <property type="entry name" value="Glyco_10"/>
    <property type="match status" value="1"/>
</dbReference>
<dbReference type="Gene3D" id="3.20.20.80">
    <property type="entry name" value="Glycosidases"/>
    <property type="match status" value="1"/>
</dbReference>
<comment type="caution">
    <text evidence="11">The sequence shown here is derived from an EMBL/GenBank/DDBJ whole genome shotgun (WGS) entry which is preliminary data.</text>
</comment>
<gene>
    <name evidence="11" type="ORF">HGP29_07860</name>
</gene>
<dbReference type="InterPro" id="IPR001000">
    <property type="entry name" value="GH10_dom"/>
</dbReference>
<evidence type="ECO:0000256" key="8">
    <source>
        <dbReference type="ARBA" id="ARBA00023295"/>
    </source>
</evidence>
<feature type="domain" description="GH10" evidence="10">
    <location>
        <begin position="131"/>
        <end position="451"/>
    </location>
</feature>
<dbReference type="Proteomes" id="UP000585050">
    <property type="component" value="Unassembled WGS sequence"/>
</dbReference>
<evidence type="ECO:0000256" key="5">
    <source>
        <dbReference type="ARBA" id="ARBA00022729"/>
    </source>
</evidence>
<dbReference type="GO" id="GO:0045493">
    <property type="term" value="P:xylan catabolic process"/>
    <property type="evidence" value="ECO:0007669"/>
    <property type="project" value="UniProtKB-KW"/>
</dbReference>
<dbReference type="InterPro" id="IPR017853">
    <property type="entry name" value="GH"/>
</dbReference>
<proteinExistence type="inferred from homology"/>
<dbReference type="EMBL" id="JABAIL010000002">
    <property type="protein sequence ID" value="NLR91117.1"/>
    <property type="molecule type" value="Genomic_DNA"/>
</dbReference>
<keyword evidence="12" id="KW-1185">Reference proteome</keyword>
<evidence type="ECO:0000256" key="2">
    <source>
        <dbReference type="ARBA" id="ARBA00007495"/>
    </source>
</evidence>
<protein>
    <recommendedName>
        <fullName evidence="3">endo-1,4-beta-xylanase</fullName>
        <ecNumber evidence="3">3.2.1.8</ecNumber>
    </recommendedName>
</protein>
<evidence type="ECO:0000259" key="10">
    <source>
        <dbReference type="PROSITE" id="PS51760"/>
    </source>
</evidence>
<evidence type="ECO:0000256" key="1">
    <source>
        <dbReference type="ARBA" id="ARBA00000681"/>
    </source>
</evidence>
<keyword evidence="5" id="KW-0732">Signal</keyword>
<dbReference type="SUPFAM" id="SSF51445">
    <property type="entry name" value="(Trans)glycosidases"/>
    <property type="match status" value="1"/>
</dbReference>
<organism evidence="11 12">
    <name type="scientific">Flammeovirga agarivorans</name>
    <dbReference type="NCBI Taxonomy" id="2726742"/>
    <lineage>
        <taxon>Bacteria</taxon>
        <taxon>Pseudomonadati</taxon>
        <taxon>Bacteroidota</taxon>
        <taxon>Cytophagia</taxon>
        <taxon>Cytophagales</taxon>
        <taxon>Flammeovirgaceae</taxon>
        <taxon>Flammeovirga</taxon>
    </lineage>
</organism>
<keyword evidence="4 11" id="KW-0858">Xylan degradation</keyword>
<dbReference type="EC" id="3.2.1.8" evidence="3"/>
<dbReference type="AlphaFoldDB" id="A0A7X8SJ75"/>
<evidence type="ECO:0000256" key="6">
    <source>
        <dbReference type="ARBA" id="ARBA00022801"/>
    </source>
</evidence>
<evidence type="ECO:0000313" key="11">
    <source>
        <dbReference type="EMBL" id="NLR91117.1"/>
    </source>
</evidence>
<dbReference type="GO" id="GO:0031176">
    <property type="term" value="F:endo-1,4-beta-xylanase activity"/>
    <property type="evidence" value="ECO:0007669"/>
    <property type="project" value="UniProtKB-EC"/>
</dbReference>